<sequence>MSKIIMAALAACAMIPLAALPANAVTKSQAQTICVNAAAAKYSELRGNVQVRETRARKSGMEVRMQIKGQEMNCLLTSSGKVKYIN</sequence>
<proteinExistence type="predicted"/>
<name>A0ABU0H3I2_9HYPH</name>
<feature type="chain" id="PRO_5045606193" evidence="1">
    <location>
        <begin position="25"/>
        <end position="86"/>
    </location>
</feature>
<evidence type="ECO:0000256" key="1">
    <source>
        <dbReference type="SAM" id="SignalP"/>
    </source>
</evidence>
<organism evidence="2 3">
    <name type="scientific">Kaistia dalseonensis</name>
    <dbReference type="NCBI Taxonomy" id="410840"/>
    <lineage>
        <taxon>Bacteria</taxon>
        <taxon>Pseudomonadati</taxon>
        <taxon>Pseudomonadota</taxon>
        <taxon>Alphaproteobacteria</taxon>
        <taxon>Hyphomicrobiales</taxon>
        <taxon>Kaistiaceae</taxon>
        <taxon>Kaistia</taxon>
    </lineage>
</organism>
<dbReference type="Proteomes" id="UP001241603">
    <property type="component" value="Unassembled WGS sequence"/>
</dbReference>
<evidence type="ECO:0000313" key="2">
    <source>
        <dbReference type="EMBL" id="MDQ0436453.1"/>
    </source>
</evidence>
<keyword evidence="3" id="KW-1185">Reference proteome</keyword>
<dbReference type="EMBL" id="JAUSVO010000001">
    <property type="protein sequence ID" value="MDQ0436453.1"/>
    <property type="molecule type" value="Genomic_DNA"/>
</dbReference>
<gene>
    <name evidence="2" type="ORF">QO014_000823</name>
</gene>
<accession>A0ABU0H3I2</accession>
<protein>
    <submittedName>
        <fullName evidence="2">Lipopolysaccharide export system protein LptA</fullName>
    </submittedName>
</protein>
<dbReference type="RefSeq" id="WP_266347365.1">
    <property type="nucleotide sequence ID" value="NZ_JAPKNG010000001.1"/>
</dbReference>
<comment type="caution">
    <text evidence="2">The sequence shown here is derived from an EMBL/GenBank/DDBJ whole genome shotgun (WGS) entry which is preliminary data.</text>
</comment>
<keyword evidence="1" id="KW-0732">Signal</keyword>
<reference evidence="2 3" key="1">
    <citation type="submission" date="2023-07" db="EMBL/GenBank/DDBJ databases">
        <title>Genomic Encyclopedia of Type Strains, Phase IV (KMG-IV): sequencing the most valuable type-strain genomes for metagenomic binning, comparative biology and taxonomic classification.</title>
        <authorList>
            <person name="Goeker M."/>
        </authorList>
    </citation>
    <scope>NUCLEOTIDE SEQUENCE [LARGE SCALE GENOMIC DNA]</scope>
    <source>
        <strain evidence="2 3">B6-8</strain>
    </source>
</reference>
<feature type="signal peptide" evidence="1">
    <location>
        <begin position="1"/>
        <end position="24"/>
    </location>
</feature>
<evidence type="ECO:0000313" key="3">
    <source>
        <dbReference type="Proteomes" id="UP001241603"/>
    </source>
</evidence>